<organism evidence="3 4">
    <name type="scientific">Actinomortierella ambigua</name>
    <dbReference type="NCBI Taxonomy" id="1343610"/>
    <lineage>
        <taxon>Eukaryota</taxon>
        <taxon>Fungi</taxon>
        <taxon>Fungi incertae sedis</taxon>
        <taxon>Mucoromycota</taxon>
        <taxon>Mortierellomycotina</taxon>
        <taxon>Mortierellomycetes</taxon>
        <taxon>Mortierellales</taxon>
        <taxon>Mortierellaceae</taxon>
        <taxon>Actinomortierella</taxon>
    </lineage>
</organism>
<feature type="compositionally biased region" description="Acidic residues" evidence="1">
    <location>
        <begin position="247"/>
        <end position="283"/>
    </location>
</feature>
<gene>
    <name evidence="3" type="ORF">DFQ27_005665</name>
</gene>
<feature type="domain" description="BTB" evidence="2">
    <location>
        <begin position="19"/>
        <end position="98"/>
    </location>
</feature>
<dbReference type="Proteomes" id="UP000807716">
    <property type="component" value="Unassembled WGS sequence"/>
</dbReference>
<dbReference type="InterPro" id="IPR011333">
    <property type="entry name" value="SKP1/BTB/POZ_sf"/>
</dbReference>
<proteinExistence type="predicted"/>
<name>A0A9P6Q1S7_9FUNG</name>
<dbReference type="SMART" id="SM00225">
    <property type="entry name" value="BTB"/>
    <property type="match status" value="1"/>
</dbReference>
<dbReference type="AlphaFoldDB" id="A0A9P6Q1S7"/>
<dbReference type="Pfam" id="PF00651">
    <property type="entry name" value="BTB"/>
    <property type="match status" value="1"/>
</dbReference>
<dbReference type="OrthoDB" id="25620at2759"/>
<reference evidence="3" key="1">
    <citation type="journal article" date="2020" name="Fungal Divers.">
        <title>Resolving the Mortierellaceae phylogeny through synthesis of multi-gene phylogenetics and phylogenomics.</title>
        <authorList>
            <person name="Vandepol N."/>
            <person name="Liber J."/>
            <person name="Desiro A."/>
            <person name="Na H."/>
            <person name="Kennedy M."/>
            <person name="Barry K."/>
            <person name="Grigoriev I.V."/>
            <person name="Miller A.N."/>
            <person name="O'Donnell K."/>
            <person name="Stajich J.E."/>
            <person name="Bonito G."/>
        </authorList>
    </citation>
    <scope>NUCLEOTIDE SEQUENCE</scope>
    <source>
        <strain evidence="3">BC1065</strain>
    </source>
</reference>
<dbReference type="Pfam" id="PF01056">
    <property type="entry name" value="Myc_N"/>
    <property type="match status" value="1"/>
</dbReference>
<evidence type="ECO:0000313" key="3">
    <source>
        <dbReference type="EMBL" id="KAG0256560.1"/>
    </source>
</evidence>
<feature type="region of interest" description="Disordered" evidence="1">
    <location>
        <begin position="236"/>
        <end position="290"/>
    </location>
</feature>
<sequence>MEASFTEDLRKFVNSTTLSDVDLLIGPEEVIRHGHSFLLRARSPYFEAVLDSSPQEPTTTTTTTTTTKRILLRLPNMDVDTFDRILEYLYTGQTVLDLDHIAQIYNASLELQLDRVQAACKQVVRESLSVESALVMLATIWPAEDLRSLTLSFIHAYADVLLLDESLAVLDEEMLIAAISPPEGLLDLSELTVWRAIVGWATARCGLGDPTAPFPVMPQWPGRVLVLLTHPRVRRAPRNRRRSNGNDDGEVAGEQDDTEDEETEEEEEEEEEEEREDEEEVDEVTVPALHPQEDDEVIRMSAADHQRLCETLAPLLDLVRFERLSADDYFRLVESTRLVPPEISQKVYRHHAVSEFVIGSRIQEWHL</sequence>
<dbReference type="EMBL" id="JAAAJB010000405">
    <property type="protein sequence ID" value="KAG0256560.1"/>
    <property type="molecule type" value="Genomic_DNA"/>
</dbReference>
<accession>A0A9P6Q1S7</accession>
<evidence type="ECO:0000313" key="4">
    <source>
        <dbReference type="Proteomes" id="UP000807716"/>
    </source>
</evidence>
<keyword evidence="4" id="KW-1185">Reference proteome</keyword>
<dbReference type="CDD" id="cd18186">
    <property type="entry name" value="BTB_POZ_ZBTB_KLHL-like"/>
    <property type="match status" value="1"/>
</dbReference>
<dbReference type="InterPro" id="IPR012682">
    <property type="entry name" value="Tscrpt_reg_Myc_N"/>
</dbReference>
<protein>
    <recommendedName>
        <fullName evidence="2">BTB domain-containing protein</fullName>
    </recommendedName>
</protein>
<dbReference type="InterPro" id="IPR000210">
    <property type="entry name" value="BTB/POZ_dom"/>
</dbReference>
<dbReference type="PANTHER" id="PTHR24410:SF23">
    <property type="entry name" value="BTB DOMAIN-CONTAINING PROTEIN-RELATED"/>
    <property type="match status" value="1"/>
</dbReference>
<evidence type="ECO:0000256" key="1">
    <source>
        <dbReference type="SAM" id="MobiDB-lite"/>
    </source>
</evidence>
<dbReference type="Gene3D" id="3.30.710.10">
    <property type="entry name" value="Potassium Channel Kv1.1, Chain A"/>
    <property type="match status" value="1"/>
</dbReference>
<evidence type="ECO:0000259" key="2">
    <source>
        <dbReference type="PROSITE" id="PS50097"/>
    </source>
</evidence>
<comment type="caution">
    <text evidence="3">The sequence shown here is derived from an EMBL/GenBank/DDBJ whole genome shotgun (WGS) entry which is preliminary data.</text>
</comment>
<dbReference type="PANTHER" id="PTHR24410">
    <property type="entry name" value="HL07962P-RELATED"/>
    <property type="match status" value="1"/>
</dbReference>
<dbReference type="InterPro" id="IPR051481">
    <property type="entry name" value="BTB-POZ/Galectin-3-binding"/>
</dbReference>
<dbReference type="PROSITE" id="PS50097">
    <property type="entry name" value="BTB"/>
    <property type="match status" value="1"/>
</dbReference>
<dbReference type="SUPFAM" id="SSF54695">
    <property type="entry name" value="POZ domain"/>
    <property type="match status" value="1"/>
</dbReference>